<evidence type="ECO:0000256" key="2">
    <source>
        <dbReference type="ARBA" id="ARBA00022723"/>
    </source>
</evidence>
<dbReference type="InterPro" id="IPR029061">
    <property type="entry name" value="THDP-binding"/>
</dbReference>
<reference evidence="7" key="1">
    <citation type="submission" date="2007-08" db="EMBL/GenBank/DDBJ databases">
        <authorList>
            <person name="Gloeckner G."/>
            <person name="Nowack E."/>
            <person name="Melkonian M."/>
        </authorList>
    </citation>
    <scope>NUCLEOTIDE SEQUENCE</scope>
</reference>
<proteinExistence type="inferred from homology"/>
<keyword evidence="2" id="KW-0479">Metal-binding</keyword>
<dbReference type="GO" id="GO:0070204">
    <property type="term" value="F:2-succinyl-5-enolpyruvyl-6-hydroxy-3-cyclohexene-1-carboxylic-acid synthase activity"/>
    <property type="evidence" value="ECO:0007669"/>
    <property type="project" value="InterPro"/>
</dbReference>
<dbReference type="HAMAP" id="MF_01659">
    <property type="entry name" value="MenD"/>
    <property type="match status" value="1"/>
</dbReference>
<dbReference type="InterPro" id="IPR012001">
    <property type="entry name" value="Thiamin_PyroP_enz_TPP-bd_dom"/>
</dbReference>
<protein>
    <submittedName>
        <fullName evidence="7">Menaquinone biosynthesis protein</fullName>
    </submittedName>
</protein>
<keyword evidence="3" id="KW-0460">Magnesium</keyword>
<dbReference type="Pfam" id="PF02776">
    <property type="entry name" value="TPP_enzyme_N"/>
    <property type="match status" value="1"/>
</dbReference>
<dbReference type="GeneID" id="6481189"/>
<evidence type="ECO:0000256" key="3">
    <source>
        <dbReference type="ARBA" id="ARBA00022842"/>
    </source>
</evidence>
<geneLocation type="organellar chromatophore" evidence="7"/>
<keyword evidence="5" id="KW-0464">Manganese</keyword>
<organism evidence="7">
    <name type="scientific">Paulinella chromatophora</name>
    <dbReference type="NCBI Taxonomy" id="39717"/>
    <lineage>
        <taxon>Eukaryota</taxon>
        <taxon>Sar</taxon>
        <taxon>Rhizaria</taxon>
        <taxon>Cercozoa</taxon>
        <taxon>Imbricatea</taxon>
        <taxon>Silicofilosea</taxon>
        <taxon>Euglyphida</taxon>
        <taxon>Paulinellidae</taxon>
        <taxon>Paulinella</taxon>
    </lineage>
</organism>
<evidence type="ECO:0000256" key="4">
    <source>
        <dbReference type="ARBA" id="ARBA00023052"/>
    </source>
</evidence>
<dbReference type="AlphaFoldDB" id="B1X587"/>
<dbReference type="NCBIfam" id="TIGR00173">
    <property type="entry name" value="menD"/>
    <property type="match status" value="1"/>
</dbReference>
<dbReference type="SUPFAM" id="SSF52518">
    <property type="entry name" value="Thiamin diphosphate-binding fold (THDP-binding)"/>
    <property type="match status" value="2"/>
</dbReference>
<dbReference type="PANTHER" id="PTHR42916:SF1">
    <property type="entry name" value="PROTEIN PHYLLO, CHLOROPLASTIC"/>
    <property type="match status" value="1"/>
</dbReference>
<evidence type="ECO:0000259" key="6">
    <source>
        <dbReference type="Pfam" id="PF02776"/>
    </source>
</evidence>
<dbReference type="CDD" id="cd02009">
    <property type="entry name" value="TPP_SHCHC_synthase"/>
    <property type="match status" value="1"/>
</dbReference>
<feature type="domain" description="Thiamine pyrophosphate enzyme N-terminal TPP-binding" evidence="6">
    <location>
        <begin position="49"/>
        <end position="156"/>
    </location>
</feature>
<dbReference type="PANTHER" id="PTHR42916">
    <property type="entry name" value="2-SUCCINYL-5-ENOLPYRUVYL-6-HYDROXY-3-CYCLOHEXENE-1-CARBOXYLATE SYNTHASE"/>
    <property type="match status" value="1"/>
</dbReference>
<dbReference type="GO" id="GO:0009234">
    <property type="term" value="P:menaquinone biosynthetic process"/>
    <property type="evidence" value="ECO:0007669"/>
    <property type="project" value="InterPro"/>
</dbReference>
<dbReference type="RefSeq" id="YP_002049316.1">
    <property type="nucleotide sequence ID" value="NC_011087.1"/>
</dbReference>
<dbReference type="InterPro" id="IPR004433">
    <property type="entry name" value="MenaQ_synth_MenD"/>
</dbReference>
<keyword evidence="4" id="KW-0786">Thiamine pyrophosphate</keyword>
<evidence type="ECO:0000313" key="7">
    <source>
        <dbReference type="EMBL" id="ACB43106.1"/>
    </source>
</evidence>
<dbReference type="GO" id="GO:0030976">
    <property type="term" value="F:thiamine pyrophosphate binding"/>
    <property type="evidence" value="ECO:0007669"/>
    <property type="project" value="InterPro"/>
</dbReference>
<keyword evidence="1" id="KW-0808">Transferase</keyword>
<accession>B1X587</accession>
<gene>
    <name evidence="7" type="primary">menD</name>
    <name evidence="7" type="ordered locus">PCC_0689</name>
</gene>
<sequence length="635" mass="70376">MVLLRLCFEEPDVIEETINDHAALLQDRVIFPNFSVSKTRANLIASLQFLEILIGAGLELLVICPGSRSGPLAVAAGILEKSRSIQLLNCIDERSAAFFAIGAARASTKAVALLTTSGTAVANLLPAAVEADKAAIPILFLTADRPSWLKNCGANQTVAQERFLLHVCRWLGQGSSEGLAAMSPDALVTLAKRGWAEAHGIPHGPVHFNLPLDEPLHISELDLQKILYERLFIPNKSVLTVKSLVRPYYSASIPIINPNRSGVIIAGPWRGQSHEYTAFIKSVSRFQDRTGWPLLADPLSGMRGCSELKCISSYDLFIKTLPTKIDVDQIVQLGPMPASRQLQNWLKNNCQYHCLITERDPRPQDLLHSAHQWNGGFARWCDLLPSEFWHGKPTDLNLKMTSVWKEIEKVVQKLLDEELSLMGSIHEPSLARTLEQIIPSDWPIMLASSSPVRDWESFTKNLYPHIVESFRGSSGIDGTLSLAMGLSSVYGNLLLVSGDLALLHDSNGWLWQQQISRLNNHLTVLLIDNGGGGIFEQLPIRSYSDTEGSISSINFERIFTMPQSVDHRLIAAGHGIPTRIVTCLEELRPALEWANNQSVALLHVVTDRFYDAQLRYQIRHKVEHTINNNSSVISA</sequence>
<dbReference type="EMBL" id="CP000815">
    <property type="protein sequence ID" value="ACB43106.1"/>
    <property type="molecule type" value="Genomic_DNA"/>
</dbReference>
<dbReference type="GO" id="GO:0046872">
    <property type="term" value="F:metal ion binding"/>
    <property type="evidence" value="ECO:0007669"/>
    <property type="project" value="UniProtKB-KW"/>
</dbReference>
<reference evidence="7" key="2">
    <citation type="journal article" date="2008" name="Curr. Biol.">
        <title>Chromatophore genome sequence of Paulinella sheds light on acquisition of photosynthesis by eukaryotes.</title>
        <authorList>
            <person name="Nowack E.C.M."/>
            <person name="Melkonian M."/>
            <person name="Gloeckner G."/>
        </authorList>
    </citation>
    <scope>NUCLEOTIDE SEQUENCE [LARGE SCALE GENOMIC DNA]</scope>
</reference>
<dbReference type="Gene3D" id="3.40.50.970">
    <property type="match status" value="2"/>
</dbReference>
<evidence type="ECO:0000256" key="5">
    <source>
        <dbReference type="ARBA" id="ARBA00023211"/>
    </source>
</evidence>
<dbReference type="CDD" id="cd07037">
    <property type="entry name" value="TPP_PYR_MenD"/>
    <property type="match status" value="1"/>
</dbReference>
<name>B1X587_PAUCH</name>
<dbReference type="Gene3D" id="3.40.50.1220">
    <property type="entry name" value="TPP-binding domain"/>
    <property type="match status" value="1"/>
</dbReference>
<evidence type="ECO:0000256" key="1">
    <source>
        <dbReference type="ARBA" id="ARBA00022679"/>
    </source>
</evidence>
<keyword evidence="7" id="KW-0934">Plastid</keyword>